<dbReference type="InterPro" id="IPR009008">
    <property type="entry name" value="Val/Leu/Ile-tRNA-synth_edit"/>
</dbReference>
<dbReference type="EMBL" id="PETS01000109">
    <property type="protein sequence ID" value="PIV50692.1"/>
    <property type="molecule type" value="Genomic_DNA"/>
</dbReference>
<dbReference type="SUPFAM" id="SSF50677">
    <property type="entry name" value="ValRS/IleRS/LeuRS editing domain"/>
    <property type="match status" value="1"/>
</dbReference>
<feature type="short sequence motif" description="'KMSKS' region" evidence="9">
    <location>
        <begin position="618"/>
        <end position="622"/>
    </location>
</feature>
<proteinExistence type="inferred from homology"/>
<keyword evidence="6 9" id="KW-0648">Protein biosynthesis</keyword>
<evidence type="ECO:0000256" key="10">
    <source>
        <dbReference type="RuleBase" id="RU363035"/>
    </source>
</evidence>
<evidence type="ECO:0000256" key="8">
    <source>
        <dbReference type="ARBA" id="ARBA00047469"/>
    </source>
</evidence>
<dbReference type="InterPro" id="IPR014729">
    <property type="entry name" value="Rossmann-like_a/b/a_fold"/>
</dbReference>
<dbReference type="InterPro" id="IPR009080">
    <property type="entry name" value="tRNAsynth_Ia_anticodon-bd"/>
</dbReference>
<comment type="caution">
    <text evidence="9">Lacks conserved residue(s) required for the propagation of feature annotation.</text>
</comment>
<dbReference type="PRINTS" id="PR00985">
    <property type="entry name" value="TRNASYNTHLEU"/>
</dbReference>
<dbReference type="InterPro" id="IPR002300">
    <property type="entry name" value="aa-tRNA-synth_Ia"/>
</dbReference>
<dbReference type="PANTHER" id="PTHR43740">
    <property type="entry name" value="LEUCYL-TRNA SYNTHETASE"/>
    <property type="match status" value="1"/>
</dbReference>
<evidence type="ECO:0000259" key="11">
    <source>
        <dbReference type="Pfam" id="PF00133"/>
    </source>
</evidence>
<keyword evidence="2 9" id="KW-0963">Cytoplasm</keyword>
<dbReference type="EC" id="6.1.1.4" evidence="9"/>
<evidence type="ECO:0000259" key="12">
    <source>
        <dbReference type="Pfam" id="PF08264"/>
    </source>
</evidence>
<dbReference type="SUPFAM" id="SSF47323">
    <property type="entry name" value="Anticodon-binding domain of a subclass of class I aminoacyl-tRNA synthetases"/>
    <property type="match status" value="1"/>
</dbReference>
<dbReference type="GO" id="GO:0004823">
    <property type="term" value="F:leucine-tRNA ligase activity"/>
    <property type="evidence" value="ECO:0007669"/>
    <property type="project" value="UniProtKB-UniRule"/>
</dbReference>
<evidence type="ECO:0000256" key="9">
    <source>
        <dbReference type="HAMAP-Rule" id="MF_00049"/>
    </source>
</evidence>
<dbReference type="InterPro" id="IPR002302">
    <property type="entry name" value="Leu-tRNA-ligase"/>
</dbReference>
<feature type="domain" description="Aminoacyl-tRNA synthetase class Ia" evidence="11">
    <location>
        <begin position="12"/>
        <end position="220"/>
    </location>
</feature>
<dbReference type="FunFam" id="1.10.730.10:FF:000011">
    <property type="entry name" value="Leucine--tRNA ligase chloroplastic/mitochondrial"/>
    <property type="match status" value="1"/>
</dbReference>
<dbReference type="GO" id="GO:0006429">
    <property type="term" value="P:leucyl-tRNA aminoacylation"/>
    <property type="evidence" value="ECO:0007669"/>
    <property type="project" value="UniProtKB-UniRule"/>
</dbReference>
<dbReference type="CDD" id="cd07958">
    <property type="entry name" value="Anticodon_Ia_Leu_BEm"/>
    <property type="match status" value="1"/>
</dbReference>
<evidence type="ECO:0000256" key="3">
    <source>
        <dbReference type="ARBA" id="ARBA00022598"/>
    </source>
</evidence>
<gene>
    <name evidence="9" type="primary">leuS</name>
    <name evidence="14" type="ORF">COS18_04330</name>
</gene>
<keyword evidence="7 9" id="KW-0030">Aminoacyl-tRNA synthetase</keyword>
<evidence type="ECO:0000313" key="15">
    <source>
        <dbReference type="Proteomes" id="UP000228896"/>
    </source>
</evidence>
<dbReference type="InterPro" id="IPR025709">
    <property type="entry name" value="Leu_tRNA-synth_edit"/>
</dbReference>
<evidence type="ECO:0000256" key="2">
    <source>
        <dbReference type="ARBA" id="ARBA00022490"/>
    </source>
</evidence>
<evidence type="ECO:0000256" key="6">
    <source>
        <dbReference type="ARBA" id="ARBA00022917"/>
    </source>
</evidence>
<comment type="caution">
    <text evidence="14">The sequence shown here is derived from an EMBL/GenBank/DDBJ whole genome shotgun (WGS) entry which is preliminary data.</text>
</comment>
<dbReference type="FunFam" id="3.40.50.620:FF:000056">
    <property type="entry name" value="Leucine--tRNA ligase"/>
    <property type="match status" value="1"/>
</dbReference>
<dbReference type="GO" id="GO:0005524">
    <property type="term" value="F:ATP binding"/>
    <property type="evidence" value="ECO:0007669"/>
    <property type="project" value="UniProtKB-UniRule"/>
</dbReference>
<keyword evidence="5 9" id="KW-0067">ATP-binding</keyword>
<dbReference type="Proteomes" id="UP000228896">
    <property type="component" value="Unassembled WGS sequence"/>
</dbReference>
<comment type="similarity">
    <text evidence="1 9 10">Belongs to the class-I aminoacyl-tRNA synthetase family.</text>
</comment>
<dbReference type="PROSITE" id="PS00178">
    <property type="entry name" value="AA_TRNA_LIGASE_I"/>
    <property type="match status" value="1"/>
</dbReference>
<dbReference type="FunFam" id="3.40.50.620:FF:000003">
    <property type="entry name" value="Leucine--tRNA ligase"/>
    <property type="match status" value="1"/>
</dbReference>
<dbReference type="Pfam" id="PF13603">
    <property type="entry name" value="tRNA-synt_1_2"/>
    <property type="match status" value="1"/>
</dbReference>
<dbReference type="NCBIfam" id="TIGR00396">
    <property type="entry name" value="leuS_bact"/>
    <property type="match status" value="1"/>
</dbReference>
<feature type="domain" description="Leucyl-tRNA synthetase editing" evidence="13">
    <location>
        <begin position="221"/>
        <end position="434"/>
    </location>
</feature>
<comment type="subcellular location">
    <subcellularLocation>
        <location evidence="9">Cytoplasm</location>
    </subcellularLocation>
</comment>
<evidence type="ECO:0000256" key="7">
    <source>
        <dbReference type="ARBA" id="ARBA00023146"/>
    </source>
</evidence>
<name>A0A2M7DLR3_9BACT</name>
<feature type="domain" description="Methionyl/Valyl/Leucyl/Isoleucyl-tRNA synthetase anticodon-binding" evidence="12">
    <location>
        <begin position="689"/>
        <end position="815"/>
    </location>
</feature>
<protein>
    <recommendedName>
        <fullName evidence="9">Leucine--tRNA ligase</fullName>
        <ecNumber evidence="9">6.1.1.4</ecNumber>
    </recommendedName>
    <alternativeName>
        <fullName evidence="9">Leucyl-tRNA synthetase</fullName>
        <shortName evidence="9">LeuRS</shortName>
    </alternativeName>
</protein>
<dbReference type="PANTHER" id="PTHR43740:SF2">
    <property type="entry name" value="LEUCINE--TRNA LIGASE, MITOCHONDRIAL"/>
    <property type="match status" value="1"/>
</dbReference>
<sequence>MPLYNHKKIESKWQKKWEEEGLYKAEDDYKKKKYYLLIEFPYPSGEGLHVGHPRSYTALDILARKKKMEGYNVLYPIGFDAFGLPSENYAIKTGVHPAITTKKNIKTFTKQLKSLGFSFDWSRQVITTDPEYYKWTQWIFLKFYEKGLAYKDKMPINWCIDCKIGLANEEVVDGKCERCGGEVEKREKEQWMLKITAYADRLIKDLGKVDYWERIKSQQINWIGRSEGAEFELSIVIASEAKQSRKDGLTEIVASPSAPRNGISISVYTTRLDTVFGMTYAVIAPEHKLIAKLKNKIANYKEVEKYIIKARNKTELKRVELSKEKTGVELKGIKAINPFNNEAIPLFVADYVLGYYGTGAVMAVPAHDERDFEFAKKYNLPIKQVIKPGKETHQKLSDIIGHEYFIADGILIESGEYSNMKSREAREKMAEWLEKKGMGKKKINYKLRDWVFSRQRYWGEPIPMYHCEKCGIVPASEEEVLNTNKWRLPDIEKYEPTDTGESPLAAITDWVNAKCPKCKSPAKRETDTMPNWAGSSWYFLRYIDPNNKKELADKKKLKYWAPVDWYNGGMEHTTLHLLYSRFWYKFLYDIGVIPKECGAEPYKKRTSHGMILGEGGEKMSKSRGNVINPDEVVDKYGADTFRIYEMFMGPFNQAIPWDTKGVIGVRRFLEKVWKLRERIMNHESGIMNKKIESMLHKTIKKVAEDIENFRFNTAISAMMILANELEKEKEVFIIHYSLFIILLSPFAPHITEDIWSSFAKATEDKAEKKKYEQSIFRQNWPKYDEKLIKDETINLVIQINGKLRDIIAVDADISESKAKAKALASKKIKKWLYGKEVVKIIFVKGKLINIVVKYV</sequence>
<evidence type="ECO:0000256" key="4">
    <source>
        <dbReference type="ARBA" id="ARBA00022741"/>
    </source>
</evidence>
<reference evidence="15" key="1">
    <citation type="submission" date="2017-09" db="EMBL/GenBank/DDBJ databases">
        <title>Depth-based differentiation of microbial function through sediment-hosted aquifers and enrichment of novel symbionts in the deep terrestrial subsurface.</title>
        <authorList>
            <person name="Probst A.J."/>
            <person name="Ladd B."/>
            <person name="Jarett J.K."/>
            <person name="Geller-Mcgrath D.E."/>
            <person name="Sieber C.M.K."/>
            <person name="Emerson J.B."/>
            <person name="Anantharaman K."/>
            <person name="Thomas B.C."/>
            <person name="Malmstrom R."/>
            <person name="Stieglmeier M."/>
            <person name="Klingl A."/>
            <person name="Woyke T."/>
            <person name="Ryan C.M."/>
            <person name="Banfield J.F."/>
        </authorList>
    </citation>
    <scope>NUCLEOTIDE SEQUENCE [LARGE SCALE GENOMIC DNA]</scope>
</reference>
<evidence type="ECO:0000313" key="14">
    <source>
        <dbReference type="EMBL" id="PIV50692.1"/>
    </source>
</evidence>
<dbReference type="Gene3D" id="1.10.730.10">
    <property type="entry name" value="Isoleucyl-tRNA Synthetase, Domain 1"/>
    <property type="match status" value="1"/>
</dbReference>
<keyword evidence="4 9" id="KW-0547">Nucleotide-binding</keyword>
<evidence type="ECO:0000259" key="13">
    <source>
        <dbReference type="Pfam" id="PF13603"/>
    </source>
</evidence>
<comment type="catalytic activity">
    <reaction evidence="8 9">
        <text>tRNA(Leu) + L-leucine + ATP = L-leucyl-tRNA(Leu) + AMP + diphosphate</text>
        <dbReference type="Rhea" id="RHEA:11688"/>
        <dbReference type="Rhea" id="RHEA-COMP:9613"/>
        <dbReference type="Rhea" id="RHEA-COMP:9622"/>
        <dbReference type="ChEBI" id="CHEBI:30616"/>
        <dbReference type="ChEBI" id="CHEBI:33019"/>
        <dbReference type="ChEBI" id="CHEBI:57427"/>
        <dbReference type="ChEBI" id="CHEBI:78442"/>
        <dbReference type="ChEBI" id="CHEBI:78494"/>
        <dbReference type="ChEBI" id="CHEBI:456215"/>
        <dbReference type="EC" id="6.1.1.4"/>
    </reaction>
</comment>
<accession>A0A2M7DLR3</accession>
<evidence type="ECO:0000256" key="1">
    <source>
        <dbReference type="ARBA" id="ARBA00005594"/>
    </source>
</evidence>
<dbReference type="Pfam" id="PF00133">
    <property type="entry name" value="tRNA-synt_1"/>
    <property type="match status" value="2"/>
</dbReference>
<evidence type="ECO:0000256" key="5">
    <source>
        <dbReference type="ARBA" id="ARBA00022840"/>
    </source>
</evidence>
<keyword evidence="3 9" id="KW-0436">Ligase</keyword>
<dbReference type="HAMAP" id="MF_00049_B">
    <property type="entry name" value="Leu_tRNA_synth_B"/>
    <property type="match status" value="1"/>
</dbReference>
<dbReference type="SUPFAM" id="SSF52374">
    <property type="entry name" value="Nucleotidylyl transferase"/>
    <property type="match status" value="1"/>
</dbReference>
<dbReference type="Gene3D" id="3.40.50.620">
    <property type="entry name" value="HUPs"/>
    <property type="match status" value="2"/>
</dbReference>
<organism evidence="14 15">
    <name type="scientific">Candidatus Falkowbacteria bacterium CG02_land_8_20_14_3_00_36_14</name>
    <dbReference type="NCBI Taxonomy" id="1974560"/>
    <lineage>
        <taxon>Bacteria</taxon>
        <taxon>Candidatus Falkowiibacteriota</taxon>
    </lineage>
</organism>
<dbReference type="InterPro" id="IPR013155">
    <property type="entry name" value="M/V/L/I-tRNA-synth_anticd-bd"/>
</dbReference>
<dbReference type="Gene3D" id="3.10.20.590">
    <property type="match status" value="1"/>
</dbReference>
<dbReference type="GO" id="GO:0005829">
    <property type="term" value="C:cytosol"/>
    <property type="evidence" value="ECO:0007669"/>
    <property type="project" value="TreeGrafter"/>
</dbReference>
<dbReference type="InterPro" id="IPR001412">
    <property type="entry name" value="aa-tRNA-synth_I_CS"/>
</dbReference>
<dbReference type="Pfam" id="PF08264">
    <property type="entry name" value="Anticodon_1"/>
    <property type="match status" value="1"/>
</dbReference>
<dbReference type="AlphaFoldDB" id="A0A2M7DLR3"/>
<feature type="binding site" evidence="9">
    <location>
        <position position="621"/>
    </location>
    <ligand>
        <name>ATP</name>
        <dbReference type="ChEBI" id="CHEBI:30616"/>
    </ligand>
</feature>
<feature type="domain" description="Aminoacyl-tRNA synthetase class Ia" evidence="11">
    <location>
        <begin position="446"/>
        <end position="653"/>
    </location>
</feature>
<dbReference type="GO" id="GO:0002161">
    <property type="term" value="F:aminoacyl-tRNA deacylase activity"/>
    <property type="evidence" value="ECO:0007669"/>
    <property type="project" value="InterPro"/>
</dbReference>